<protein>
    <recommendedName>
        <fullName evidence="1">MULE transposase domain-containing protein</fullName>
    </recommendedName>
</protein>
<dbReference type="Proteomes" id="UP000289738">
    <property type="component" value="Chromosome A10"/>
</dbReference>
<proteinExistence type="predicted"/>
<dbReference type="STRING" id="3818.A0A445B7A0"/>
<dbReference type="InterPro" id="IPR018289">
    <property type="entry name" value="MULE_transposase_dom"/>
</dbReference>
<dbReference type="PANTHER" id="PTHR47718">
    <property type="entry name" value="OS01G0519700 PROTEIN"/>
    <property type="match status" value="1"/>
</dbReference>
<dbReference type="EMBL" id="SDMP01000010">
    <property type="protein sequence ID" value="RYR34541.1"/>
    <property type="molecule type" value="Genomic_DNA"/>
</dbReference>
<reference evidence="2 3" key="1">
    <citation type="submission" date="2019-01" db="EMBL/GenBank/DDBJ databases">
        <title>Sequencing of cultivated peanut Arachis hypogaea provides insights into genome evolution and oil improvement.</title>
        <authorList>
            <person name="Chen X."/>
        </authorList>
    </citation>
    <scope>NUCLEOTIDE SEQUENCE [LARGE SCALE GENOMIC DNA]</scope>
    <source>
        <strain evidence="3">cv. Fuhuasheng</strain>
        <tissue evidence="2">Leaves</tissue>
    </source>
</reference>
<comment type="caution">
    <text evidence="2">The sequence shown here is derived from an EMBL/GenBank/DDBJ whole genome shotgun (WGS) entry which is preliminary data.</text>
</comment>
<name>A0A445B7A0_ARAHY</name>
<feature type="domain" description="MULE transposase" evidence="1">
    <location>
        <begin position="1"/>
        <end position="59"/>
    </location>
</feature>
<gene>
    <name evidence="2" type="ORF">Ahy_A10g049492</name>
</gene>
<dbReference type="Pfam" id="PF10551">
    <property type="entry name" value="MULE"/>
    <property type="match status" value="1"/>
</dbReference>
<evidence type="ECO:0000313" key="2">
    <source>
        <dbReference type="EMBL" id="RYR34541.1"/>
    </source>
</evidence>
<evidence type="ECO:0000313" key="3">
    <source>
        <dbReference type="Proteomes" id="UP000289738"/>
    </source>
</evidence>
<dbReference type="AlphaFoldDB" id="A0A445B7A0"/>
<organism evidence="2 3">
    <name type="scientific">Arachis hypogaea</name>
    <name type="common">Peanut</name>
    <dbReference type="NCBI Taxonomy" id="3818"/>
    <lineage>
        <taxon>Eukaryota</taxon>
        <taxon>Viridiplantae</taxon>
        <taxon>Streptophyta</taxon>
        <taxon>Embryophyta</taxon>
        <taxon>Tracheophyta</taxon>
        <taxon>Spermatophyta</taxon>
        <taxon>Magnoliopsida</taxon>
        <taxon>eudicotyledons</taxon>
        <taxon>Gunneridae</taxon>
        <taxon>Pentapetalae</taxon>
        <taxon>rosids</taxon>
        <taxon>fabids</taxon>
        <taxon>Fabales</taxon>
        <taxon>Fabaceae</taxon>
        <taxon>Papilionoideae</taxon>
        <taxon>50 kb inversion clade</taxon>
        <taxon>dalbergioids sensu lato</taxon>
        <taxon>Dalbergieae</taxon>
        <taxon>Pterocarpus clade</taxon>
        <taxon>Arachis</taxon>
    </lineage>
</organism>
<dbReference type="PANTHER" id="PTHR47718:SF13">
    <property type="entry name" value="OS09G0290500 PROTEIN"/>
    <property type="match status" value="1"/>
</dbReference>
<keyword evidence="3" id="KW-1185">Reference proteome</keyword>
<sequence length="117" mass="13959">MKNEEIESFKCLFQCYLPCMGGNILKGILTDQCTSMKRAIEACMPTTIHRWCIWHITKKIPSKLNGYKRHTEIEQEMSQVVWNSHSKDSFDRNWNNFLLKYGLVDKWLSDLYEDRHI</sequence>
<evidence type="ECO:0000259" key="1">
    <source>
        <dbReference type="Pfam" id="PF10551"/>
    </source>
</evidence>
<accession>A0A445B7A0</accession>